<dbReference type="GO" id="GO:0005230">
    <property type="term" value="F:extracellular ligand-gated monoatomic ion channel activity"/>
    <property type="evidence" value="ECO:0007669"/>
    <property type="project" value="InterPro"/>
</dbReference>
<gene>
    <name evidence="2" type="ORF">g.83781</name>
</gene>
<feature type="transmembrane region" description="Helical" evidence="1">
    <location>
        <begin position="58"/>
        <end position="74"/>
    </location>
</feature>
<dbReference type="GO" id="GO:0016020">
    <property type="term" value="C:membrane"/>
    <property type="evidence" value="ECO:0007669"/>
    <property type="project" value="InterPro"/>
</dbReference>
<dbReference type="Gene3D" id="2.70.170.10">
    <property type="entry name" value="Neurotransmitter-gated ion-channel ligand-binding domain"/>
    <property type="match status" value="1"/>
</dbReference>
<evidence type="ECO:0000256" key="1">
    <source>
        <dbReference type="SAM" id="Phobius"/>
    </source>
</evidence>
<organism evidence="2">
    <name type="scientific">Schizaphis graminum</name>
    <name type="common">Green bug aphid</name>
    <dbReference type="NCBI Taxonomy" id="13262"/>
    <lineage>
        <taxon>Eukaryota</taxon>
        <taxon>Metazoa</taxon>
        <taxon>Ecdysozoa</taxon>
        <taxon>Arthropoda</taxon>
        <taxon>Hexapoda</taxon>
        <taxon>Insecta</taxon>
        <taxon>Pterygota</taxon>
        <taxon>Neoptera</taxon>
        <taxon>Paraneoptera</taxon>
        <taxon>Hemiptera</taxon>
        <taxon>Sternorrhyncha</taxon>
        <taxon>Aphidomorpha</taxon>
        <taxon>Aphidoidea</taxon>
        <taxon>Aphididae</taxon>
        <taxon>Aphidini</taxon>
        <taxon>Schizaphis</taxon>
    </lineage>
</organism>
<reference evidence="2" key="1">
    <citation type="submission" date="2018-04" db="EMBL/GenBank/DDBJ databases">
        <title>Transcriptome of Schizaphis graminum biotype I.</title>
        <authorList>
            <person name="Scully E.D."/>
            <person name="Geib S.M."/>
            <person name="Palmer N.A."/>
            <person name="Koch K."/>
            <person name="Bradshaw J."/>
            <person name="Heng-Moss T."/>
            <person name="Sarath G."/>
        </authorList>
    </citation>
    <scope>NUCLEOTIDE SEQUENCE</scope>
</reference>
<dbReference type="EMBL" id="GGMR01015285">
    <property type="protein sequence ID" value="MBY27904.1"/>
    <property type="molecule type" value="Transcribed_RNA"/>
</dbReference>
<proteinExistence type="predicted"/>
<keyword evidence="1" id="KW-1133">Transmembrane helix</keyword>
<feature type="transmembrane region" description="Helical" evidence="1">
    <location>
        <begin position="20"/>
        <end position="38"/>
    </location>
</feature>
<dbReference type="InterPro" id="IPR036734">
    <property type="entry name" value="Neur_chan_lig-bd_sf"/>
</dbReference>
<evidence type="ECO:0008006" key="3">
    <source>
        <dbReference type="Google" id="ProtNLM"/>
    </source>
</evidence>
<evidence type="ECO:0000313" key="2">
    <source>
        <dbReference type="EMBL" id="MBY27904.1"/>
    </source>
</evidence>
<sequence>MNLQYFPMDRQLCHIEIESCKCLCVSTLYDAYFIILYFVNDRSLSYDNDGEKNLSVNFYFFFYFLLISVSFYPADSTEPRARGEKDQAHCTYNLKHIIQKMNYAT</sequence>
<name>A0A2S2PEU1_SCHGA</name>
<keyword evidence="1" id="KW-0812">Transmembrane</keyword>
<protein>
    <recommendedName>
        <fullName evidence="3">Neurotransmitter-gated ion-channel ligand-binding domain-containing protein</fullName>
    </recommendedName>
</protein>
<dbReference type="AlphaFoldDB" id="A0A2S2PEU1"/>
<accession>A0A2S2PEU1</accession>
<keyword evidence="1" id="KW-0472">Membrane</keyword>